<proteinExistence type="predicted"/>
<feature type="compositionally biased region" description="Polar residues" evidence="1">
    <location>
        <begin position="252"/>
        <end position="263"/>
    </location>
</feature>
<dbReference type="InParanoid" id="B8LV71"/>
<feature type="compositionally biased region" description="Basic and acidic residues" evidence="1">
    <location>
        <begin position="310"/>
        <end position="384"/>
    </location>
</feature>
<dbReference type="Proteomes" id="UP000001745">
    <property type="component" value="Unassembled WGS sequence"/>
</dbReference>
<dbReference type="RefSeq" id="XP_002340508.1">
    <property type="nucleotide sequence ID" value="XM_002340467.1"/>
</dbReference>
<evidence type="ECO:0000256" key="1">
    <source>
        <dbReference type="SAM" id="MobiDB-lite"/>
    </source>
</evidence>
<feature type="compositionally biased region" description="Low complexity" evidence="1">
    <location>
        <begin position="395"/>
        <end position="406"/>
    </location>
</feature>
<feature type="region of interest" description="Disordered" evidence="1">
    <location>
        <begin position="252"/>
        <end position="508"/>
    </location>
</feature>
<evidence type="ECO:0000313" key="3">
    <source>
        <dbReference type="Proteomes" id="UP000001745"/>
    </source>
</evidence>
<evidence type="ECO:0000313" key="2">
    <source>
        <dbReference type="EMBL" id="EED23121.1"/>
    </source>
</evidence>
<dbReference type="EMBL" id="EQ962652">
    <property type="protein sequence ID" value="EED23121.1"/>
    <property type="molecule type" value="Genomic_DNA"/>
</dbReference>
<dbReference type="AlphaFoldDB" id="B8LV71"/>
<dbReference type="GeneID" id="8105992"/>
<dbReference type="HOGENOM" id="CLU_028621_0_0_1"/>
<gene>
    <name evidence="2" type="ORF">TSTA_065740</name>
</gene>
<keyword evidence="3" id="KW-1185">Reference proteome</keyword>
<dbReference type="eggNOG" id="ENOG502S0DI">
    <property type="taxonomic scope" value="Eukaryota"/>
</dbReference>
<dbReference type="STRING" id="441959.B8LV71"/>
<organism evidence="2 3">
    <name type="scientific">Talaromyces stipitatus (strain ATCC 10500 / CBS 375.48 / QM 6759 / NRRL 1006)</name>
    <name type="common">Penicillium stipitatum</name>
    <dbReference type="NCBI Taxonomy" id="441959"/>
    <lineage>
        <taxon>Eukaryota</taxon>
        <taxon>Fungi</taxon>
        <taxon>Dikarya</taxon>
        <taxon>Ascomycota</taxon>
        <taxon>Pezizomycotina</taxon>
        <taxon>Eurotiomycetes</taxon>
        <taxon>Eurotiomycetidae</taxon>
        <taxon>Eurotiales</taxon>
        <taxon>Trichocomaceae</taxon>
        <taxon>Talaromyces</taxon>
        <taxon>Talaromyces sect. Talaromyces</taxon>
    </lineage>
</organism>
<reference evidence="3" key="1">
    <citation type="journal article" date="2015" name="Genome Announc.">
        <title>Genome sequence of the AIDS-associated pathogen Penicillium marneffei (ATCC18224) and its near taxonomic relative Talaromyces stipitatus (ATCC10500).</title>
        <authorList>
            <person name="Nierman W.C."/>
            <person name="Fedorova-Abrams N.D."/>
            <person name="Andrianopoulos A."/>
        </authorList>
    </citation>
    <scope>NUCLEOTIDE SEQUENCE [LARGE SCALE GENOMIC DNA]</scope>
    <source>
        <strain evidence="3">ATCC 10500 / CBS 375.48 / QM 6759 / NRRL 1006</strain>
    </source>
</reference>
<name>B8LV71_TALSN</name>
<dbReference type="PhylomeDB" id="B8LV71"/>
<dbReference type="VEuPathDB" id="FungiDB:TSTA_065740"/>
<accession>B8LV71</accession>
<feature type="compositionally biased region" description="Low complexity" evidence="1">
    <location>
        <begin position="271"/>
        <end position="288"/>
    </location>
</feature>
<sequence>MLDENLPTFYLSNDKKKKSNNVLFTQHGDEPEPAYTLRRLDPTDPASRNRYAVALYDPYIPDVLYGEVLIIPEWTQPTLSAEAIRQNGGAPPPPEPIMPSQFTVHLYNPDQEVIVRHKPKTWNSQPSWEFEMPQQSFKQPSNSTLDQIQSGPAASEVTPKLKFVWRKDGSLSKDFACYLSGKTTTPDGRKKNKEPDITVSIFKGLKEITLYEPNLYRVEMEDFKGLEVVLMLGAVVIRDVFFAPLKDAFNVVSSPTSSRTNSAAAAVPTVPNNTNTKKPAAAANVNSNPPRPTTALPLRDTRPPPNHQSLDPRAKWEIDAENARIKQQEEAARKERRRKAEEEERRTRKLLEAEQRAQRKKQAEIDKETERLKKMYGKEDEKSRQQRPNHSQRHSASPAIIVSSSSHTNPSHQARYSHYMPTPPQQPPRPGPYMQPSAGYHSTVNLRPPQPHPRPQSSMSYLGVPNAHPTASTPEIPRLKERRSIFNLFKPSDGGDSNRLSKKRSSVF</sequence>
<feature type="compositionally biased region" description="Pro residues" evidence="1">
    <location>
        <begin position="421"/>
        <end position="433"/>
    </location>
</feature>
<protein>
    <submittedName>
        <fullName evidence="2">Uncharacterized protein</fullName>
    </submittedName>
</protein>
<dbReference type="OMA" id="KVVFRWK"/>
<dbReference type="OrthoDB" id="3357341at2759"/>